<dbReference type="PANTHER" id="PTHR30337">
    <property type="entry name" value="COMPONENT OF ATP-DEPENDENT DSDNA EXONUCLEASE"/>
    <property type="match status" value="1"/>
</dbReference>
<evidence type="ECO:0000256" key="4">
    <source>
        <dbReference type="ARBA" id="ARBA00022722"/>
    </source>
</evidence>
<sequence>MRLIHTSDWHLGQTLHGQDRDYEHAQFLAWLLDQLIAHQPDALLIAGDIFDTVNPPLKAQERLYDFIVRAHEKLPQLDIVMIAGNHDSGGRIELPGPLMRRLNAHAIGRISWLADHQLDHGRLLVPLHDAQGRVAGWCLALPFLRPAEVTGGEAGEDYMVGIRHVHQHLIAAAEAQRQPGQALIAMSHAHMAGGAVSEDSERNIVIGNAEALPASLFPEPVAYVALGHLHKPQKVAGQERIRYSGSPLPLSFGEINYPHQVLLVSFDGDQLSRIESLPVPRAVAMIRIGRAPLAEVISQLEALPPVGLFTENLPWLEVRVQLDEPQPDLRQRIEVALAGKACRLVRIASEYAGKRGEADSEVLLGLDQITPQELFARAWEEQFGNPPDEQALDDFASLLQSVEFASEGDGK</sequence>
<dbReference type="PATRIC" id="fig|316.101.peg.2439"/>
<dbReference type="InterPro" id="IPR004843">
    <property type="entry name" value="Calcineurin-like_PHP"/>
</dbReference>
<dbReference type="Gene3D" id="3.60.21.10">
    <property type="match status" value="1"/>
</dbReference>
<evidence type="ECO:0000256" key="2">
    <source>
        <dbReference type="ARBA" id="ARBA00011322"/>
    </source>
</evidence>
<comment type="function">
    <text evidence="7">SbcCD cleaves DNA hairpin structures. These structures can inhibit DNA replication and are intermediates in certain DNA recombination reactions. The complex acts as a 3'-&gt;5' double strand exonuclease that can open hairpins. It also has a 5' single-strand endonuclease activity.</text>
</comment>
<keyword evidence="4 7" id="KW-0540">Nuclease</keyword>
<keyword evidence="7" id="KW-0255">Endonuclease</keyword>
<evidence type="ECO:0000313" key="10">
    <source>
        <dbReference type="EMBL" id="KJH80102.1"/>
    </source>
</evidence>
<dbReference type="InterPro" id="IPR029052">
    <property type="entry name" value="Metallo-depent_PP-like"/>
</dbReference>
<evidence type="ECO:0000256" key="1">
    <source>
        <dbReference type="ARBA" id="ARBA00010555"/>
    </source>
</evidence>
<dbReference type="GO" id="GO:0008408">
    <property type="term" value="F:3'-5' exonuclease activity"/>
    <property type="evidence" value="ECO:0007669"/>
    <property type="project" value="InterPro"/>
</dbReference>
<dbReference type="InterPro" id="IPR026843">
    <property type="entry name" value="SbcD_C"/>
</dbReference>
<dbReference type="OrthoDB" id="9773856at2"/>
<evidence type="ECO:0000313" key="11">
    <source>
        <dbReference type="Proteomes" id="UP000032487"/>
    </source>
</evidence>
<dbReference type="InterPro" id="IPR050535">
    <property type="entry name" value="DNA_Repair-Maintenance_Comp"/>
</dbReference>
<dbReference type="NCBIfam" id="TIGR00619">
    <property type="entry name" value="sbcd"/>
    <property type="match status" value="1"/>
</dbReference>
<dbReference type="SUPFAM" id="SSF56300">
    <property type="entry name" value="Metallo-dependent phosphatases"/>
    <property type="match status" value="1"/>
</dbReference>
<evidence type="ECO:0000259" key="8">
    <source>
        <dbReference type="Pfam" id="PF00149"/>
    </source>
</evidence>
<name>A0A0D9AHA2_STUST</name>
<feature type="domain" description="Nuclease SbcCD subunit D C-terminal" evidence="9">
    <location>
        <begin position="283"/>
        <end position="382"/>
    </location>
</feature>
<dbReference type="GO" id="GO:0006260">
    <property type="term" value="P:DNA replication"/>
    <property type="evidence" value="ECO:0007669"/>
    <property type="project" value="UniProtKB-KW"/>
</dbReference>
<keyword evidence="7" id="KW-0235">DNA replication</keyword>
<dbReference type="GO" id="GO:0006310">
    <property type="term" value="P:DNA recombination"/>
    <property type="evidence" value="ECO:0007669"/>
    <property type="project" value="UniProtKB-KW"/>
</dbReference>
<accession>A0A0D9AHA2</accession>
<dbReference type="CDD" id="cd00840">
    <property type="entry name" value="MPP_Mre11_N"/>
    <property type="match status" value="1"/>
</dbReference>
<comment type="caution">
    <text evidence="10">The sequence shown here is derived from an EMBL/GenBank/DDBJ whole genome shotgun (WGS) entry which is preliminary data.</text>
</comment>
<dbReference type="Pfam" id="PF12320">
    <property type="entry name" value="SbcD_C"/>
    <property type="match status" value="1"/>
</dbReference>
<dbReference type="PANTHER" id="PTHR30337:SF0">
    <property type="entry name" value="NUCLEASE SBCCD SUBUNIT D"/>
    <property type="match status" value="1"/>
</dbReference>
<keyword evidence="7" id="KW-0233">DNA recombination</keyword>
<keyword evidence="6 7" id="KW-0269">Exonuclease</keyword>
<dbReference type="RefSeq" id="WP_045163547.1">
    <property type="nucleotide sequence ID" value="NZ_JYHV01000034.1"/>
</dbReference>
<dbReference type="Proteomes" id="UP000032487">
    <property type="component" value="Unassembled WGS sequence"/>
</dbReference>
<comment type="subunit">
    <text evidence="2 7">Heterodimer of SbcC and SbcD.</text>
</comment>
<dbReference type="AlphaFoldDB" id="A0A0D9AHA2"/>
<dbReference type="EMBL" id="JYHV01000034">
    <property type="protein sequence ID" value="KJH80102.1"/>
    <property type="molecule type" value="Genomic_DNA"/>
</dbReference>
<proteinExistence type="inferred from homology"/>
<comment type="similarity">
    <text evidence="1 7">Belongs to the SbcD family.</text>
</comment>
<gene>
    <name evidence="7" type="primary">sbcD</name>
    <name evidence="10" type="ORF">UF78_17790</name>
</gene>
<evidence type="ECO:0000256" key="6">
    <source>
        <dbReference type="ARBA" id="ARBA00022839"/>
    </source>
</evidence>
<dbReference type="InterPro" id="IPR041796">
    <property type="entry name" value="Mre11_N"/>
</dbReference>
<dbReference type="InterPro" id="IPR004593">
    <property type="entry name" value="SbcD"/>
</dbReference>
<evidence type="ECO:0000256" key="7">
    <source>
        <dbReference type="RuleBase" id="RU363069"/>
    </source>
</evidence>
<keyword evidence="5 7" id="KW-0378">Hydrolase</keyword>
<dbReference type="Pfam" id="PF00149">
    <property type="entry name" value="Metallophos"/>
    <property type="match status" value="1"/>
</dbReference>
<organism evidence="10 11">
    <name type="scientific">Stutzerimonas stutzeri</name>
    <name type="common">Pseudomonas stutzeri</name>
    <dbReference type="NCBI Taxonomy" id="316"/>
    <lineage>
        <taxon>Bacteria</taxon>
        <taxon>Pseudomonadati</taxon>
        <taxon>Pseudomonadota</taxon>
        <taxon>Gammaproteobacteria</taxon>
        <taxon>Pseudomonadales</taxon>
        <taxon>Pseudomonadaceae</taxon>
        <taxon>Stutzerimonas</taxon>
    </lineage>
</organism>
<evidence type="ECO:0000259" key="9">
    <source>
        <dbReference type="Pfam" id="PF12320"/>
    </source>
</evidence>
<evidence type="ECO:0000256" key="5">
    <source>
        <dbReference type="ARBA" id="ARBA00022801"/>
    </source>
</evidence>
<dbReference type="GO" id="GO:0004519">
    <property type="term" value="F:endonuclease activity"/>
    <property type="evidence" value="ECO:0007669"/>
    <property type="project" value="UniProtKB-KW"/>
</dbReference>
<protein>
    <recommendedName>
        <fullName evidence="3 7">Nuclease SbcCD subunit D</fullName>
    </recommendedName>
</protein>
<evidence type="ECO:0000256" key="3">
    <source>
        <dbReference type="ARBA" id="ARBA00013365"/>
    </source>
</evidence>
<reference evidence="10 11" key="1">
    <citation type="submission" date="2015-02" db="EMBL/GenBank/DDBJ databases">
        <title>Draft genome sequence of Pseudomonas stutzeri NT0128 isolated from wheat (Triticum turgidum) rhizosphere.</title>
        <authorList>
            <person name="Tovi N."/>
            <person name="Frenk S."/>
            <person name="Hadar Y."/>
            <person name="Minz D."/>
        </authorList>
    </citation>
    <scope>NUCLEOTIDE SEQUENCE [LARGE SCALE GENOMIC DNA]</scope>
    <source>
        <strain evidence="10 11">NT0128</strain>
    </source>
</reference>
<feature type="domain" description="Calcineurin-like phosphoesterase" evidence="8">
    <location>
        <begin position="1"/>
        <end position="232"/>
    </location>
</feature>